<dbReference type="Proteomes" id="UP001431209">
    <property type="component" value="Unassembled WGS sequence"/>
</dbReference>
<evidence type="ECO:0000313" key="1">
    <source>
        <dbReference type="EMBL" id="KAL0488330.1"/>
    </source>
</evidence>
<dbReference type="AlphaFoldDB" id="A0AAW2ZFV3"/>
<sequence length="255" mass="28992">MGSTSSRESAPIGDISQYEFNYTRTTTNSELSIGNREIINLNAKTSSGCHTIEKGAIIINTHYIFEHKELENYIYDKLIQRNFLKMENKKSKKFVTSGSDSGRSITIHSQDLRKEIRCSERTSLSEKDKATFNLVETEVLELNNNKIEQQHCKLKIVFEESLAREFLDKNEPFCLSYNKDGKKTNALTIMTSVEKGDVIIDCAHLPKDSDLEIVVGVYDCLSMGECNEKQFCAPYKTGQDLMVLSLNKERQLTCS</sequence>
<accession>A0AAW2ZFV3</accession>
<protein>
    <submittedName>
        <fullName evidence="1">Uncharacterized protein</fullName>
    </submittedName>
</protein>
<proteinExistence type="predicted"/>
<dbReference type="EMBL" id="JAOPGA020001434">
    <property type="protein sequence ID" value="KAL0488330.1"/>
    <property type="molecule type" value="Genomic_DNA"/>
</dbReference>
<keyword evidence="2" id="KW-1185">Reference proteome</keyword>
<organism evidence="1 2">
    <name type="scientific">Acrasis kona</name>
    <dbReference type="NCBI Taxonomy" id="1008807"/>
    <lineage>
        <taxon>Eukaryota</taxon>
        <taxon>Discoba</taxon>
        <taxon>Heterolobosea</taxon>
        <taxon>Tetramitia</taxon>
        <taxon>Eutetramitia</taxon>
        <taxon>Acrasidae</taxon>
        <taxon>Acrasis</taxon>
    </lineage>
</organism>
<reference evidence="1 2" key="1">
    <citation type="submission" date="2024-03" db="EMBL/GenBank/DDBJ databases">
        <title>The Acrasis kona genome and developmental transcriptomes reveal deep origins of eukaryotic multicellular pathways.</title>
        <authorList>
            <person name="Sheikh S."/>
            <person name="Fu C.-J."/>
            <person name="Brown M.W."/>
            <person name="Baldauf S.L."/>
        </authorList>
    </citation>
    <scope>NUCLEOTIDE SEQUENCE [LARGE SCALE GENOMIC DNA]</scope>
    <source>
        <strain evidence="1 2">ATCC MYA-3509</strain>
    </source>
</reference>
<comment type="caution">
    <text evidence="1">The sequence shown here is derived from an EMBL/GenBank/DDBJ whole genome shotgun (WGS) entry which is preliminary data.</text>
</comment>
<gene>
    <name evidence="1" type="ORF">AKO1_008768</name>
</gene>
<name>A0AAW2ZFV3_9EUKA</name>
<evidence type="ECO:0000313" key="2">
    <source>
        <dbReference type="Proteomes" id="UP001431209"/>
    </source>
</evidence>